<reference evidence="3" key="1">
    <citation type="submission" date="2015-07" db="EMBL/GenBank/DDBJ databases">
        <authorList>
            <person name="Rodrigo-Torres Lidia"/>
            <person name="Arahal R.David."/>
        </authorList>
    </citation>
    <scope>NUCLEOTIDE SEQUENCE [LARGE SCALE GENOMIC DNA]</scope>
    <source>
        <strain evidence="3">CECT 5112</strain>
    </source>
</reference>
<protein>
    <recommendedName>
        <fullName evidence="4">Secreted protein</fullName>
    </recommendedName>
</protein>
<evidence type="ECO:0000313" key="3">
    <source>
        <dbReference type="Proteomes" id="UP000053235"/>
    </source>
</evidence>
<dbReference type="RefSeq" id="WP_144432030.1">
    <property type="nucleotide sequence ID" value="NZ_CXWD01000002.1"/>
</dbReference>
<keyword evidence="3" id="KW-1185">Reference proteome</keyword>
<dbReference type="AlphaFoldDB" id="A0A0M6ZV79"/>
<feature type="signal peptide" evidence="1">
    <location>
        <begin position="1"/>
        <end position="35"/>
    </location>
</feature>
<dbReference type="EMBL" id="CXWD01000002">
    <property type="protein sequence ID" value="CTQ65373.1"/>
    <property type="molecule type" value="Genomic_DNA"/>
</dbReference>
<dbReference type="Proteomes" id="UP000053235">
    <property type="component" value="Unassembled WGS sequence"/>
</dbReference>
<dbReference type="OrthoDB" id="7870801at2"/>
<name>A0A0M6ZV79_9HYPH</name>
<organism evidence="2 3">
    <name type="scientific">Roseibium alexandrii</name>
    <dbReference type="NCBI Taxonomy" id="388408"/>
    <lineage>
        <taxon>Bacteria</taxon>
        <taxon>Pseudomonadati</taxon>
        <taxon>Pseudomonadota</taxon>
        <taxon>Alphaproteobacteria</taxon>
        <taxon>Hyphomicrobiales</taxon>
        <taxon>Stappiaceae</taxon>
        <taxon>Roseibium</taxon>
    </lineage>
</organism>
<keyword evidence="1" id="KW-0732">Signal</keyword>
<proteinExistence type="predicted"/>
<accession>A0A0M6ZV79</accession>
<evidence type="ECO:0000256" key="1">
    <source>
        <dbReference type="SAM" id="SignalP"/>
    </source>
</evidence>
<gene>
    <name evidence="2" type="ORF">LAX5112_00604</name>
</gene>
<sequence>MARHFRSISKRFWSRAVPAVTALVATAILTLPADAQSRRANSTSLTCAQAQSLIAQRGAVLMNTGPNTFDRYVNDRGSCQVNEYAKTDFIPTKDKKKCSVKRCESITPFSVP</sequence>
<feature type="chain" id="PRO_5005808983" description="Secreted protein" evidence="1">
    <location>
        <begin position="36"/>
        <end position="112"/>
    </location>
</feature>
<evidence type="ECO:0000313" key="2">
    <source>
        <dbReference type="EMBL" id="CTQ65373.1"/>
    </source>
</evidence>
<evidence type="ECO:0008006" key="4">
    <source>
        <dbReference type="Google" id="ProtNLM"/>
    </source>
</evidence>